<reference evidence="6 7" key="1">
    <citation type="journal article" date="2019" name="Plant Biotechnol. J.">
        <title>The red bayberry genome and genetic basis of sex determination.</title>
        <authorList>
            <person name="Jia H.M."/>
            <person name="Jia H.J."/>
            <person name="Cai Q.L."/>
            <person name="Wang Y."/>
            <person name="Zhao H.B."/>
            <person name="Yang W.F."/>
            <person name="Wang G.Y."/>
            <person name="Li Y.H."/>
            <person name="Zhan D.L."/>
            <person name="Shen Y.T."/>
            <person name="Niu Q.F."/>
            <person name="Chang L."/>
            <person name="Qiu J."/>
            <person name="Zhao L."/>
            <person name="Xie H.B."/>
            <person name="Fu W.Y."/>
            <person name="Jin J."/>
            <person name="Li X.W."/>
            <person name="Jiao Y."/>
            <person name="Zhou C.C."/>
            <person name="Tu T."/>
            <person name="Chai C.Y."/>
            <person name="Gao J.L."/>
            <person name="Fan L.J."/>
            <person name="van de Weg E."/>
            <person name="Wang J.Y."/>
            <person name="Gao Z.S."/>
        </authorList>
    </citation>
    <scope>NUCLEOTIDE SEQUENCE [LARGE SCALE GENOMIC DNA]</scope>
    <source>
        <tissue evidence="6">Leaves</tissue>
    </source>
</reference>
<keyword evidence="7" id="KW-1185">Reference proteome</keyword>
<dbReference type="Gene3D" id="3.30.200.20">
    <property type="entry name" value="Phosphorylase Kinase, domain 1"/>
    <property type="match status" value="1"/>
</dbReference>
<keyword evidence="2 4" id="KW-0067">ATP-binding</keyword>
<dbReference type="PROSITE" id="PS00107">
    <property type="entry name" value="PROTEIN_KINASE_ATP"/>
    <property type="match status" value="1"/>
</dbReference>
<feature type="binding site" evidence="4">
    <location>
        <position position="89"/>
    </location>
    <ligand>
        <name>ATP</name>
        <dbReference type="ChEBI" id="CHEBI:30616"/>
    </ligand>
</feature>
<evidence type="ECO:0000259" key="5">
    <source>
        <dbReference type="Pfam" id="PF12776"/>
    </source>
</evidence>
<dbReference type="PANTHER" id="PTHR31704">
    <property type="entry name" value="MYB/SANT-LIKE DNA-BINDING DOMAIN PROTEIN-RELATED"/>
    <property type="match status" value="1"/>
</dbReference>
<keyword evidence="6" id="KW-0808">Transferase</keyword>
<gene>
    <name evidence="6" type="ORF">CJ030_MR1G018152</name>
</gene>
<dbReference type="GO" id="GO:0005524">
    <property type="term" value="F:ATP binding"/>
    <property type="evidence" value="ECO:0007669"/>
    <property type="project" value="UniProtKB-UniRule"/>
</dbReference>
<proteinExistence type="inferred from homology"/>
<dbReference type="PANTHER" id="PTHR31704:SF37">
    <property type="entry name" value="HEAT SHOCK PROTEIN"/>
    <property type="match status" value="1"/>
</dbReference>
<protein>
    <submittedName>
        <fullName evidence="6">Casein kinase II subunit alpha</fullName>
    </submittedName>
</protein>
<evidence type="ECO:0000256" key="3">
    <source>
        <dbReference type="ARBA" id="ARBA00061236"/>
    </source>
</evidence>
<dbReference type="InterPro" id="IPR017441">
    <property type="entry name" value="Protein_kinase_ATP_BS"/>
</dbReference>
<dbReference type="GO" id="GO:0016301">
    <property type="term" value="F:kinase activity"/>
    <property type="evidence" value="ECO:0007669"/>
    <property type="project" value="UniProtKB-KW"/>
</dbReference>
<evidence type="ECO:0000313" key="7">
    <source>
        <dbReference type="Proteomes" id="UP000516437"/>
    </source>
</evidence>
<comment type="caution">
    <text evidence="6">The sequence shown here is derived from an EMBL/GenBank/DDBJ whole genome shotgun (WGS) entry which is preliminary data.</text>
</comment>
<dbReference type="FunFam" id="3.30.200.20:FF:000088">
    <property type="entry name" value="Casein kinase II subunit alpha"/>
    <property type="match status" value="1"/>
</dbReference>
<dbReference type="InterPro" id="IPR024752">
    <property type="entry name" value="Myb/SANT-like_dom"/>
</dbReference>
<organism evidence="6 7">
    <name type="scientific">Morella rubra</name>
    <name type="common">Chinese bayberry</name>
    <dbReference type="NCBI Taxonomy" id="262757"/>
    <lineage>
        <taxon>Eukaryota</taxon>
        <taxon>Viridiplantae</taxon>
        <taxon>Streptophyta</taxon>
        <taxon>Embryophyta</taxon>
        <taxon>Tracheophyta</taxon>
        <taxon>Spermatophyta</taxon>
        <taxon>Magnoliopsida</taxon>
        <taxon>eudicotyledons</taxon>
        <taxon>Gunneridae</taxon>
        <taxon>Pentapetalae</taxon>
        <taxon>rosids</taxon>
        <taxon>fabids</taxon>
        <taxon>Fagales</taxon>
        <taxon>Myricaceae</taxon>
        <taxon>Morella</taxon>
    </lineage>
</organism>
<dbReference type="EMBL" id="RXIC02000019">
    <property type="protein sequence ID" value="KAB1226523.1"/>
    <property type="molecule type" value="Genomic_DNA"/>
</dbReference>
<keyword evidence="1 4" id="KW-0547">Nucleotide-binding</keyword>
<evidence type="ECO:0000256" key="1">
    <source>
        <dbReference type="ARBA" id="ARBA00022741"/>
    </source>
</evidence>
<name>A0A6A1WPD9_9ROSI</name>
<dbReference type="SUPFAM" id="SSF56112">
    <property type="entry name" value="Protein kinase-like (PK-like)"/>
    <property type="match status" value="1"/>
</dbReference>
<keyword evidence="6" id="KW-0418">Kinase</keyword>
<sequence>MGKPYNYKQLKNKWDSMKKDWNTWMKLVGKETGLGWDPVKKTIDATDDWWKKSYSEQDDYEVVWKVGRGKYGEVFEGINVGNNGKCVIKILKPVKKKKAFWLSNPTYRCPNDTVG</sequence>
<dbReference type="Proteomes" id="UP000516437">
    <property type="component" value="Chromosome 1"/>
</dbReference>
<dbReference type="Pfam" id="PF12776">
    <property type="entry name" value="Myb_DNA-bind_3"/>
    <property type="match status" value="1"/>
</dbReference>
<dbReference type="InterPro" id="IPR011009">
    <property type="entry name" value="Kinase-like_dom_sf"/>
</dbReference>
<accession>A0A6A1WPD9</accession>
<feature type="domain" description="Myb/SANT-like" evidence="5">
    <location>
        <begin position="3"/>
        <end position="52"/>
    </location>
</feature>
<dbReference type="OrthoDB" id="1745947at2759"/>
<evidence type="ECO:0000256" key="4">
    <source>
        <dbReference type="PROSITE-ProRule" id="PRU10141"/>
    </source>
</evidence>
<evidence type="ECO:0000256" key="2">
    <source>
        <dbReference type="ARBA" id="ARBA00022840"/>
    </source>
</evidence>
<comment type="similarity">
    <text evidence="3">Belongs to the protein kinase superfamily. Ser/Thr protein kinase family. CK2 subfamily.</text>
</comment>
<evidence type="ECO:0000313" key="6">
    <source>
        <dbReference type="EMBL" id="KAB1226523.1"/>
    </source>
</evidence>
<dbReference type="AlphaFoldDB" id="A0A6A1WPD9"/>